<organism evidence="1 2">
    <name type="scientific">Eretmocerus hayati</name>
    <dbReference type="NCBI Taxonomy" id="131215"/>
    <lineage>
        <taxon>Eukaryota</taxon>
        <taxon>Metazoa</taxon>
        <taxon>Ecdysozoa</taxon>
        <taxon>Arthropoda</taxon>
        <taxon>Hexapoda</taxon>
        <taxon>Insecta</taxon>
        <taxon>Pterygota</taxon>
        <taxon>Neoptera</taxon>
        <taxon>Endopterygota</taxon>
        <taxon>Hymenoptera</taxon>
        <taxon>Apocrita</taxon>
        <taxon>Proctotrupomorpha</taxon>
        <taxon>Chalcidoidea</taxon>
        <taxon>Aphelinidae</taxon>
        <taxon>Aphelininae</taxon>
        <taxon>Eretmocerus</taxon>
    </lineage>
</organism>
<protein>
    <submittedName>
        <fullName evidence="1">Uncharacterized protein</fullName>
    </submittedName>
</protein>
<sequence>MNPEEQIFVNNQPCIIASSESSHGIFDDELEVDSSLLRGPLPPGFEEYETHNDEPWGSEFYPGRCSLEAPATQNLNDASVASNENNERFSSAIEPTPVSSVQNDGSFRLPTSSSENSTSEDEENMATDFGSDPDIDCDSDLDAIESLGRPEGYESAQSFETEEVYTSDEDSTPTIAIEPLNKISIDTISSGDENENELEQTNNRKRKCQVNEKLTRKRLKNPEKWKKNLNKIAANRGLEYKSLSTEKTIPARMMRRGCGPGCKFKCEGKISEERRGSIFKVYYSIPNQSAKYDYIARHVKRMKKQTNQGKVTRKSYTCIYSLTNEDNESIRVCQTMFLATLDISVSAARTVLNKISNQDPILIDMRGKAPKIAQKTDEMKISSVRQHISLFPRVESHYTRENSKREYLEENLNITKMYRLYLEWAKEEGKAVASQQCYNKIFNEEFNISFFKPKKDSCDVCDGYKNASAQDKIKLEKNFQEHVQNKNFARALKAADAEFAKKNKGGTTCVACFDFQKVLNTPQSTSSSLYYKRKLSVYNFTVYDIGNHQGWCYVWSEYDAKKGGNEVASCLFQFFGARRAKGVTKFLLYCDNCAGQNKNSIVFAMLVYVAIILGIEIVLTFLETGHTQMEADAMNWKRVVSKTSRPSSQPVGIASFKQLSVSQKLGHKIMYKKSLQKDFECLVTRKGPEDANMKKFQLKKAYFDVQGLPKDTRKDLVDLCEKNIIKYPYHEYYKSFKVREVDDAQLQSGNKPAQSQAEKNTSQPRSARIVAQVHSAKKIPLPRPAQGTAQPRSAKNPKTRPVKKATQLRPAQKTSVSRSDQKDNQSRSVRRTRQPQPVKKATQP</sequence>
<dbReference type="EMBL" id="CM056741">
    <property type="protein sequence ID" value="KAJ8687715.1"/>
    <property type="molecule type" value="Genomic_DNA"/>
</dbReference>
<keyword evidence="2" id="KW-1185">Reference proteome</keyword>
<evidence type="ECO:0000313" key="1">
    <source>
        <dbReference type="EMBL" id="KAJ8687715.1"/>
    </source>
</evidence>
<gene>
    <name evidence="1" type="ORF">QAD02_023509</name>
</gene>
<accession>A0ACC2PVU7</accession>
<comment type="caution">
    <text evidence="1">The sequence shown here is derived from an EMBL/GenBank/DDBJ whole genome shotgun (WGS) entry which is preliminary data.</text>
</comment>
<dbReference type="Proteomes" id="UP001239111">
    <property type="component" value="Chromosome 1"/>
</dbReference>
<name>A0ACC2PVU7_9HYME</name>
<proteinExistence type="predicted"/>
<reference evidence="1" key="1">
    <citation type="submission" date="2023-04" db="EMBL/GenBank/DDBJ databases">
        <title>A chromosome-level genome assembly of the parasitoid wasp Eretmocerus hayati.</title>
        <authorList>
            <person name="Zhong Y."/>
            <person name="Liu S."/>
            <person name="Liu Y."/>
        </authorList>
    </citation>
    <scope>NUCLEOTIDE SEQUENCE</scope>
    <source>
        <strain evidence="1">ZJU_SS_LIU_2023</strain>
    </source>
</reference>
<evidence type="ECO:0000313" key="2">
    <source>
        <dbReference type="Proteomes" id="UP001239111"/>
    </source>
</evidence>